<proteinExistence type="predicted"/>
<comment type="caution">
    <text evidence="1">The sequence shown here is derived from an EMBL/GenBank/DDBJ whole genome shotgun (WGS) entry which is preliminary data.</text>
</comment>
<evidence type="ECO:0000313" key="1">
    <source>
        <dbReference type="EMBL" id="MED6207272.1"/>
    </source>
</evidence>
<name>A0ABU6YA05_9FABA</name>
<keyword evidence="2" id="KW-1185">Reference proteome</keyword>
<protein>
    <submittedName>
        <fullName evidence="1">Uncharacterized protein</fullName>
    </submittedName>
</protein>
<sequence length="139" mass="15735">MRVRSPSSLSSFWWELLEACDGGGSAITVRRDDLREMMMGLLSMLEVSGFYWAGDGLARGLKLIRFDNEVVRMLDHAKRNGGIRFDNEVVRMLDHAKRNGGSVHVFWELAVDAPIEVEVVNIEKDDIPQQPTTNPQHQP</sequence>
<dbReference type="EMBL" id="JASCZI010241814">
    <property type="protein sequence ID" value="MED6207272.1"/>
    <property type="molecule type" value="Genomic_DNA"/>
</dbReference>
<accession>A0ABU6YA05</accession>
<reference evidence="1 2" key="1">
    <citation type="journal article" date="2023" name="Plants (Basel)">
        <title>Bridging the Gap: Combining Genomics and Transcriptomics Approaches to Understand Stylosanthes scabra, an Orphan Legume from the Brazilian Caatinga.</title>
        <authorList>
            <person name="Ferreira-Neto J.R.C."/>
            <person name="da Silva M.D."/>
            <person name="Binneck E."/>
            <person name="de Melo N.F."/>
            <person name="da Silva R.H."/>
            <person name="de Melo A.L.T.M."/>
            <person name="Pandolfi V."/>
            <person name="Bustamante F.O."/>
            <person name="Brasileiro-Vidal A.C."/>
            <person name="Benko-Iseppon A.M."/>
        </authorList>
    </citation>
    <scope>NUCLEOTIDE SEQUENCE [LARGE SCALE GENOMIC DNA]</scope>
    <source>
        <tissue evidence="1">Leaves</tissue>
    </source>
</reference>
<organism evidence="1 2">
    <name type="scientific">Stylosanthes scabra</name>
    <dbReference type="NCBI Taxonomy" id="79078"/>
    <lineage>
        <taxon>Eukaryota</taxon>
        <taxon>Viridiplantae</taxon>
        <taxon>Streptophyta</taxon>
        <taxon>Embryophyta</taxon>
        <taxon>Tracheophyta</taxon>
        <taxon>Spermatophyta</taxon>
        <taxon>Magnoliopsida</taxon>
        <taxon>eudicotyledons</taxon>
        <taxon>Gunneridae</taxon>
        <taxon>Pentapetalae</taxon>
        <taxon>rosids</taxon>
        <taxon>fabids</taxon>
        <taxon>Fabales</taxon>
        <taxon>Fabaceae</taxon>
        <taxon>Papilionoideae</taxon>
        <taxon>50 kb inversion clade</taxon>
        <taxon>dalbergioids sensu lato</taxon>
        <taxon>Dalbergieae</taxon>
        <taxon>Pterocarpus clade</taxon>
        <taxon>Stylosanthes</taxon>
    </lineage>
</organism>
<dbReference type="Proteomes" id="UP001341840">
    <property type="component" value="Unassembled WGS sequence"/>
</dbReference>
<evidence type="ECO:0000313" key="2">
    <source>
        <dbReference type="Proteomes" id="UP001341840"/>
    </source>
</evidence>
<gene>
    <name evidence="1" type="ORF">PIB30_034273</name>
</gene>